<dbReference type="EMBL" id="MT143621">
    <property type="protein sequence ID" value="QJA98974.1"/>
    <property type="molecule type" value="Genomic_DNA"/>
</dbReference>
<name>A0A6M3M952_9ZZZZ</name>
<proteinExistence type="predicted"/>
<keyword evidence="1" id="KW-0175">Coiled coil</keyword>
<reference evidence="3" key="1">
    <citation type="submission" date="2020-03" db="EMBL/GenBank/DDBJ databases">
        <title>The deep terrestrial virosphere.</title>
        <authorList>
            <person name="Holmfeldt K."/>
            <person name="Nilsson E."/>
            <person name="Simone D."/>
            <person name="Lopez-Fernandez M."/>
            <person name="Wu X."/>
            <person name="de Brujin I."/>
            <person name="Lundin D."/>
            <person name="Andersson A."/>
            <person name="Bertilsson S."/>
            <person name="Dopson M."/>
        </authorList>
    </citation>
    <scope>NUCLEOTIDE SEQUENCE</scope>
    <source>
        <strain evidence="2">MM171A01422</strain>
        <strain evidence="3">MM171B00346</strain>
    </source>
</reference>
<evidence type="ECO:0000313" key="2">
    <source>
        <dbReference type="EMBL" id="QJA98974.1"/>
    </source>
</evidence>
<evidence type="ECO:0000313" key="3">
    <source>
        <dbReference type="EMBL" id="QJB04307.1"/>
    </source>
</evidence>
<gene>
    <name evidence="2" type="ORF">MM171A01422_0007</name>
    <name evidence="3" type="ORF">MM171B00346_0019</name>
</gene>
<feature type="coiled-coil region" evidence="1">
    <location>
        <begin position="25"/>
        <end position="52"/>
    </location>
</feature>
<accession>A0A6M3M952</accession>
<organism evidence="3">
    <name type="scientific">viral metagenome</name>
    <dbReference type="NCBI Taxonomy" id="1070528"/>
    <lineage>
        <taxon>unclassified sequences</taxon>
        <taxon>metagenomes</taxon>
        <taxon>organismal metagenomes</taxon>
    </lineage>
</organism>
<protein>
    <submittedName>
        <fullName evidence="3">Uncharacterized protein</fullName>
    </submittedName>
</protein>
<dbReference type="AlphaFoldDB" id="A0A6M3M952"/>
<sequence>MSDETGLAGPIKEIRRSLKILIAGLESTQSLVDTLDREVSKLKKQVDALKEEVE</sequence>
<evidence type="ECO:0000256" key="1">
    <source>
        <dbReference type="SAM" id="Coils"/>
    </source>
</evidence>
<dbReference type="EMBL" id="MT143879">
    <property type="protein sequence ID" value="QJB04307.1"/>
    <property type="molecule type" value="Genomic_DNA"/>
</dbReference>